<dbReference type="STRING" id="106582.ENSMZEP00005030572"/>
<evidence type="ECO:0000256" key="6">
    <source>
        <dbReference type="ARBA" id="ARBA00022553"/>
    </source>
</evidence>
<dbReference type="InterPro" id="IPR004367">
    <property type="entry name" value="Cyclin_C-dom"/>
</dbReference>
<dbReference type="SMART" id="SM00385">
    <property type="entry name" value="CYCLIN"/>
    <property type="match status" value="1"/>
</dbReference>
<comment type="subunit">
    <text evidence="12">Interacts with the CDK1 protein kinase to form a serine/threonine kinase holoenzyme complex also known as maturation promoting factor (MPF). The cyclin subunit imparts substrate specificity to the complex.</text>
</comment>
<dbReference type="InterPro" id="IPR013745">
    <property type="entry name" value="Bit61/PRR5"/>
</dbReference>
<evidence type="ECO:0000256" key="5">
    <source>
        <dbReference type="ARBA" id="ARBA00022490"/>
    </source>
</evidence>
<evidence type="ECO:0000256" key="10">
    <source>
        <dbReference type="ARBA" id="ARBA00023242"/>
    </source>
</evidence>
<dbReference type="PROSITE" id="PS00292">
    <property type="entry name" value="CYCLINS"/>
    <property type="match status" value="1"/>
</dbReference>
<evidence type="ECO:0000256" key="3">
    <source>
        <dbReference type="ARBA" id="ARBA00009065"/>
    </source>
</evidence>
<evidence type="ECO:0000256" key="11">
    <source>
        <dbReference type="ARBA" id="ARBA00023306"/>
    </source>
</evidence>
<dbReference type="PANTHER" id="PTHR32428">
    <property type="entry name" value="TARGET OF RAPAMYCIN COMPLEX 2 SUBUNIT BIT61-RELATED"/>
    <property type="match status" value="1"/>
</dbReference>
<evidence type="ECO:0000256" key="4">
    <source>
        <dbReference type="ARBA" id="ARBA00010453"/>
    </source>
</evidence>
<evidence type="ECO:0000256" key="7">
    <source>
        <dbReference type="ARBA" id="ARBA00022618"/>
    </source>
</evidence>
<dbReference type="Pfam" id="PF02984">
    <property type="entry name" value="Cyclin_C"/>
    <property type="match status" value="1"/>
</dbReference>
<evidence type="ECO:0000259" key="15">
    <source>
        <dbReference type="SMART" id="SM00385"/>
    </source>
</evidence>
<name>A0A3P9D8Z1_9CICH</name>
<dbReference type="Pfam" id="PF08539">
    <property type="entry name" value="HbrB"/>
    <property type="match status" value="1"/>
</dbReference>
<dbReference type="PANTHER" id="PTHR32428:SF3">
    <property type="entry name" value="PROLINE-RICH PROTEIN 5-LIKE"/>
    <property type="match status" value="1"/>
</dbReference>
<reference evidence="17" key="2">
    <citation type="submission" date="2025-08" db="UniProtKB">
        <authorList>
            <consortium name="Ensembl"/>
        </authorList>
    </citation>
    <scope>IDENTIFICATION</scope>
</reference>
<evidence type="ECO:0000256" key="12">
    <source>
        <dbReference type="ARBA" id="ARBA00025821"/>
    </source>
</evidence>
<feature type="domain" description="Cyclin C-terminal" evidence="16">
    <location>
        <begin position="157"/>
        <end position="289"/>
    </location>
</feature>
<comment type="similarity">
    <text evidence="3">Belongs to the cyclin family. Cyclin D subfamily.</text>
</comment>
<dbReference type="InterPro" id="IPR006671">
    <property type="entry name" value="Cyclin_N"/>
</dbReference>
<dbReference type="InterPro" id="IPR048258">
    <property type="entry name" value="Cyclins_cyclin-box"/>
</dbReference>
<feature type="domain" description="Cyclin-like" evidence="15">
    <location>
        <begin position="64"/>
        <end position="148"/>
    </location>
</feature>
<dbReference type="GO" id="GO:0005634">
    <property type="term" value="C:nucleus"/>
    <property type="evidence" value="ECO:0007669"/>
    <property type="project" value="UniProtKB-SubCell"/>
</dbReference>
<evidence type="ECO:0000313" key="18">
    <source>
        <dbReference type="Proteomes" id="UP000265160"/>
    </source>
</evidence>
<protein>
    <submittedName>
        <fullName evidence="17">Cyclin D1</fullName>
    </submittedName>
</protein>
<keyword evidence="10" id="KW-0539">Nucleus</keyword>
<keyword evidence="6" id="KW-0597">Phosphoprotein</keyword>
<sequence>MEPQLWCCEGDGPPIPRAYRDSNLLTDRVLHALLRVEDMYLPAPNYFKCVQREISPYMRRIVAAWMLEVCEEQKCEEEVFPLAMNYMDRILSVEPTKKNHLQLLGAACMFLASKLKETIPLTAEKLCIYTDNSVTPSQLLQMELLVLNKLKWDLASPTPLDFIDHFLSQLPVNKENKSTLRKHAQTFVALCATDVKFIASPPSMVAAGSMVAAVEGLQMRMVGNTMMSQKLTEQLAQTIKSDPDCLRACQEQIESLLETSLRQAQQQHSFAMETKKMGEDHSATPTDQPASIMGSFRRPRPRFMSSPVLSDLTRFHASTPALQISNITVWNRVQSAVIKVFKGGALQTNELYTLNESIRWLLKTEMGSFITEYFQNQLLSRGLSGVLEQILLQNSDTDDNQLNVLACMWDQFFTETLPTLQAIFYPVQGQELTVRQMALLAFRDLVLLKLHLEDTLGNATSIPPSVTQMLLVLQGIHESGVPSSEYHRLESLVEIVVSPYICNVLHNRNSHQLEPCHLRSSEALLGDQSQPEIMITQHHSSLDSSSLSPLVEQEGEAYLEKVGGVRRHTVANAHSDVHLLSVSNKMHAGMENSRGEEEQGVVGFLVGAKPMSPMNFCRQLVMGDSPNCSEDIGYVRQNKMKNFRVTNETNCRKKLAGHY</sequence>
<dbReference type="GO" id="GO:0031932">
    <property type="term" value="C:TORC2 complex"/>
    <property type="evidence" value="ECO:0007669"/>
    <property type="project" value="TreeGrafter"/>
</dbReference>
<evidence type="ECO:0000256" key="1">
    <source>
        <dbReference type="ARBA" id="ARBA00004123"/>
    </source>
</evidence>
<evidence type="ECO:0000313" key="17">
    <source>
        <dbReference type="Ensembl" id="ENSMZEP00005030572.1"/>
    </source>
</evidence>
<dbReference type="SUPFAM" id="SSF47954">
    <property type="entry name" value="Cyclin-like"/>
    <property type="match status" value="2"/>
</dbReference>
<dbReference type="AlphaFoldDB" id="A0A3P9D8Z1"/>
<comment type="similarity">
    <text evidence="4">Belongs to the PROTOR family.</text>
</comment>
<evidence type="ECO:0000256" key="2">
    <source>
        <dbReference type="ARBA" id="ARBA00004496"/>
    </source>
</evidence>
<evidence type="ECO:0000259" key="16">
    <source>
        <dbReference type="SMART" id="SM01332"/>
    </source>
</evidence>
<dbReference type="GeneTree" id="ENSGT00940000157816"/>
<keyword evidence="8" id="KW-0832">Ubl conjugation</keyword>
<reference evidence="17 18" key="1">
    <citation type="journal article" date="2014" name="Nature">
        <title>The genomic substrate for adaptive radiation in African cichlid fish.</title>
        <authorList>
            <person name="Brawand D."/>
            <person name="Wagner C.E."/>
            <person name="Li Y.I."/>
            <person name="Malinsky M."/>
            <person name="Keller I."/>
            <person name="Fan S."/>
            <person name="Simakov O."/>
            <person name="Ng A.Y."/>
            <person name="Lim Z.W."/>
            <person name="Bezault E."/>
            <person name="Turner-Maier J."/>
            <person name="Johnson J."/>
            <person name="Alcazar R."/>
            <person name="Noh H.J."/>
            <person name="Russell P."/>
            <person name="Aken B."/>
            <person name="Alfoldi J."/>
            <person name="Amemiya C."/>
            <person name="Azzouzi N."/>
            <person name="Baroiller J.F."/>
            <person name="Barloy-Hubler F."/>
            <person name="Berlin A."/>
            <person name="Bloomquist R."/>
            <person name="Carleton K.L."/>
            <person name="Conte M.A."/>
            <person name="D'Cotta H."/>
            <person name="Eshel O."/>
            <person name="Gaffney L."/>
            <person name="Galibert F."/>
            <person name="Gante H.F."/>
            <person name="Gnerre S."/>
            <person name="Greuter L."/>
            <person name="Guyon R."/>
            <person name="Haddad N.S."/>
            <person name="Haerty W."/>
            <person name="Harris R.M."/>
            <person name="Hofmann H.A."/>
            <person name="Hourlier T."/>
            <person name="Hulata G."/>
            <person name="Jaffe D.B."/>
            <person name="Lara M."/>
            <person name="Lee A.P."/>
            <person name="MacCallum I."/>
            <person name="Mwaiko S."/>
            <person name="Nikaido M."/>
            <person name="Nishihara H."/>
            <person name="Ozouf-Costaz C."/>
            <person name="Penman D.J."/>
            <person name="Przybylski D."/>
            <person name="Rakotomanga M."/>
            <person name="Renn S.C.P."/>
            <person name="Ribeiro F.J."/>
            <person name="Ron M."/>
            <person name="Salzburger W."/>
            <person name="Sanchez-Pulido L."/>
            <person name="Santos M.E."/>
            <person name="Searle S."/>
            <person name="Sharpe T."/>
            <person name="Swofford R."/>
            <person name="Tan F.J."/>
            <person name="Williams L."/>
            <person name="Young S."/>
            <person name="Yin S."/>
            <person name="Okada N."/>
            <person name="Kocher T.D."/>
            <person name="Miska E.A."/>
            <person name="Lander E.S."/>
            <person name="Venkatesh B."/>
            <person name="Fernald R.D."/>
            <person name="Meyer A."/>
            <person name="Ponting C.P."/>
            <person name="Streelman J.T."/>
            <person name="Lindblad-Toh K."/>
            <person name="Seehausen O."/>
            <person name="Di Palma F."/>
        </authorList>
    </citation>
    <scope>NUCLEOTIDE SEQUENCE</scope>
</reference>
<dbReference type="Gene3D" id="1.10.472.10">
    <property type="entry name" value="Cyclin-like"/>
    <property type="match status" value="2"/>
</dbReference>
<dbReference type="GO" id="GO:0051301">
    <property type="term" value="P:cell division"/>
    <property type="evidence" value="ECO:0007669"/>
    <property type="project" value="UniProtKB-KW"/>
</dbReference>
<keyword evidence="11" id="KW-0131">Cell cycle</keyword>
<feature type="region of interest" description="Disordered" evidence="14">
    <location>
        <begin position="275"/>
        <end position="299"/>
    </location>
</feature>
<organism evidence="17 18">
    <name type="scientific">Maylandia zebra</name>
    <name type="common">zebra mbuna</name>
    <dbReference type="NCBI Taxonomy" id="106582"/>
    <lineage>
        <taxon>Eukaryota</taxon>
        <taxon>Metazoa</taxon>
        <taxon>Chordata</taxon>
        <taxon>Craniata</taxon>
        <taxon>Vertebrata</taxon>
        <taxon>Euteleostomi</taxon>
        <taxon>Actinopterygii</taxon>
        <taxon>Neopterygii</taxon>
        <taxon>Teleostei</taxon>
        <taxon>Neoteleostei</taxon>
        <taxon>Acanthomorphata</taxon>
        <taxon>Ovalentaria</taxon>
        <taxon>Cichlomorphae</taxon>
        <taxon>Cichliformes</taxon>
        <taxon>Cichlidae</taxon>
        <taxon>African cichlids</taxon>
        <taxon>Pseudocrenilabrinae</taxon>
        <taxon>Haplochromini</taxon>
        <taxon>Maylandia</taxon>
        <taxon>Maylandia zebra complex</taxon>
    </lineage>
</organism>
<dbReference type="Ensembl" id="ENSMZET00005031534.1">
    <property type="protein sequence ID" value="ENSMZEP00005030572.1"/>
    <property type="gene ID" value="ENSMZEG00005022773.1"/>
</dbReference>
<evidence type="ECO:0000256" key="14">
    <source>
        <dbReference type="SAM" id="MobiDB-lite"/>
    </source>
</evidence>
<reference evidence="17" key="3">
    <citation type="submission" date="2025-09" db="UniProtKB">
        <authorList>
            <consortium name="Ensembl"/>
        </authorList>
    </citation>
    <scope>IDENTIFICATION</scope>
</reference>
<keyword evidence="18" id="KW-1185">Reference proteome</keyword>
<comment type="subcellular location">
    <subcellularLocation>
        <location evidence="2">Cytoplasm</location>
    </subcellularLocation>
    <subcellularLocation>
        <location evidence="1">Nucleus</location>
    </subcellularLocation>
</comment>
<dbReference type="Pfam" id="PF00134">
    <property type="entry name" value="Cyclin_N"/>
    <property type="match status" value="1"/>
</dbReference>
<keyword evidence="5" id="KW-0963">Cytoplasm</keyword>
<evidence type="ECO:0000256" key="8">
    <source>
        <dbReference type="ARBA" id="ARBA00022843"/>
    </source>
</evidence>
<dbReference type="GO" id="GO:0005737">
    <property type="term" value="C:cytoplasm"/>
    <property type="evidence" value="ECO:0007669"/>
    <property type="project" value="UniProtKB-SubCell"/>
</dbReference>
<dbReference type="InterPro" id="IPR036915">
    <property type="entry name" value="Cyclin-like_sf"/>
</dbReference>
<dbReference type="SMART" id="SM01332">
    <property type="entry name" value="Cyclin_C"/>
    <property type="match status" value="1"/>
</dbReference>
<keyword evidence="9 13" id="KW-0195">Cyclin</keyword>
<dbReference type="FunFam" id="1.10.472.10:FF:000120">
    <property type="entry name" value="G1/S-specific cyclin-D1"/>
    <property type="match status" value="1"/>
</dbReference>
<dbReference type="GO" id="GO:0038203">
    <property type="term" value="P:TORC2 signaling"/>
    <property type="evidence" value="ECO:0007669"/>
    <property type="project" value="TreeGrafter"/>
</dbReference>
<dbReference type="InterPro" id="IPR013763">
    <property type="entry name" value="Cyclin-like_dom"/>
</dbReference>
<keyword evidence="7" id="KW-0132">Cell division</keyword>
<evidence type="ECO:0000256" key="13">
    <source>
        <dbReference type="RuleBase" id="RU000383"/>
    </source>
</evidence>
<dbReference type="Proteomes" id="UP000265160">
    <property type="component" value="LG7"/>
</dbReference>
<proteinExistence type="inferred from homology"/>
<accession>A0A3P9D8Z1</accession>
<evidence type="ECO:0000256" key="9">
    <source>
        <dbReference type="ARBA" id="ARBA00023127"/>
    </source>
</evidence>